<dbReference type="SUPFAM" id="SSF81301">
    <property type="entry name" value="Nucleotidyltransferase"/>
    <property type="match status" value="1"/>
</dbReference>
<evidence type="ECO:0000256" key="1">
    <source>
        <dbReference type="SAM" id="Coils"/>
    </source>
</evidence>
<dbReference type="Proteomes" id="UP000593932">
    <property type="component" value="Chromosome"/>
</dbReference>
<dbReference type="PANTHER" id="PTHR41773:SF1">
    <property type="entry name" value="RELA_SPOT DOMAIN-CONTAINING PROTEIN"/>
    <property type="match status" value="1"/>
</dbReference>
<dbReference type="Gene3D" id="3.30.460.10">
    <property type="entry name" value="Beta Polymerase, domain 2"/>
    <property type="match status" value="1"/>
</dbReference>
<dbReference type="RefSeq" id="WP_194033926.1">
    <property type="nucleotide sequence ID" value="NZ_CP063657.1"/>
</dbReference>
<dbReference type="Pfam" id="PF04607">
    <property type="entry name" value="RelA_SpoT"/>
    <property type="match status" value="1"/>
</dbReference>
<proteinExistence type="predicted"/>
<dbReference type="PANTHER" id="PTHR41773">
    <property type="entry name" value="GTP PYROPHOSPHATASE-RELATED"/>
    <property type="match status" value="1"/>
</dbReference>
<protein>
    <recommendedName>
        <fullName evidence="2">RelA/SpoT domain-containing protein</fullName>
    </recommendedName>
</protein>
<evidence type="ECO:0000259" key="2">
    <source>
        <dbReference type="SMART" id="SM00954"/>
    </source>
</evidence>
<dbReference type="InterPro" id="IPR007685">
    <property type="entry name" value="RelA_SpoT"/>
</dbReference>
<sequence length="357" mass="40966">MTEELAPFLARNRIDEETWQKSGCDWDELLAIRADHAAQSKVFSESAALYVNIIQNIPGVHSVRWRVKQPEHLLEKIIRKKAAGEEKYGDVRADNYYEIVTDLIGIRALHLFKDDCFEINEAIASTWSPVEKPIAYIRNGDPEDLVQRYRNHGLEVKVHPAGYRSVHHVISSQPTNRKLYVEVQIRTIFEEGWSEIDHKIRYPNFSNNELVGYFLTIFNRMAGSADEMGSFVTGLAASIQDYQLQIAQASRERDESLESMEAIIQELTELKQQDRASRATIDKLQAQVTKMRKENSVDQIFSSTVQANQLKKLLERDAMSFKDLAQLSSATEALKRFDAQSEMARIEKLMQFGPKKK</sequence>
<keyword evidence="4" id="KW-1185">Reference proteome</keyword>
<evidence type="ECO:0000313" key="4">
    <source>
        <dbReference type="Proteomes" id="UP000593932"/>
    </source>
</evidence>
<organism evidence="3 4">
    <name type="scientific">Novilysobacter avium</name>
    <dbReference type="NCBI Taxonomy" id="2781023"/>
    <lineage>
        <taxon>Bacteria</taxon>
        <taxon>Pseudomonadati</taxon>
        <taxon>Pseudomonadota</taxon>
        <taxon>Gammaproteobacteria</taxon>
        <taxon>Lysobacterales</taxon>
        <taxon>Lysobacteraceae</taxon>
        <taxon>Novilysobacter</taxon>
    </lineage>
</organism>
<dbReference type="SMART" id="SM00954">
    <property type="entry name" value="RelA_SpoT"/>
    <property type="match status" value="1"/>
</dbReference>
<keyword evidence="1" id="KW-0175">Coiled coil</keyword>
<name>A0A7S6UJF3_9GAMM</name>
<reference evidence="3 4" key="1">
    <citation type="submission" date="2020-10" db="EMBL/GenBank/DDBJ databases">
        <title>complete genome sequencing of Lysobacter sp. H23M41.</title>
        <authorList>
            <person name="Bae J.-W."/>
            <person name="Lee S.-Y."/>
        </authorList>
    </citation>
    <scope>NUCLEOTIDE SEQUENCE [LARGE SCALE GENOMIC DNA]</scope>
    <source>
        <strain evidence="3 4">H23M41</strain>
    </source>
</reference>
<feature type="domain" description="RelA/SpoT" evidence="2">
    <location>
        <begin position="65"/>
        <end position="208"/>
    </location>
</feature>
<dbReference type="InterPro" id="IPR043519">
    <property type="entry name" value="NT_sf"/>
</dbReference>
<evidence type="ECO:0000313" key="3">
    <source>
        <dbReference type="EMBL" id="QOW21345.1"/>
    </source>
</evidence>
<dbReference type="CDD" id="cd05399">
    <property type="entry name" value="NT_Rel-Spo_like"/>
    <property type="match status" value="1"/>
</dbReference>
<dbReference type="EMBL" id="CP063657">
    <property type="protein sequence ID" value="QOW21345.1"/>
    <property type="molecule type" value="Genomic_DNA"/>
</dbReference>
<accession>A0A7S6UJF3</accession>
<gene>
    <name evidence="3" type="ORF">INQ42_08690</name>
</gene>
<feature type="coiled-coil region" evidence="1">
    <location>
        <begin position="239"/>
        <end position="287"/>
    </location>
</feature>